<dbReference type="InterPro" id="IPR006526">
    <property type="entry name" value="Export_prot_PHISTa/b/c"/>
</dbReference>
<reference evidence="3 4" key="1">
    <citation type="submission" date="2013-02" db="EMBL/GenBank/DDBJ databases">
        <title>The Genome Sequence of Plasmodium inui San Antonio 1.</title>
        <authorList>
            <consortium name="The Broad Institute Genome Sequencing Platform"/>
            <consortium name="The Broad Institute Genome Sequencing Center for Infectious Disease"/>
            <person name="Neafsey D."/>
            <person name="Cheeseman I."/>
            <person name="Volkman S."/>
            <person name="Adams J."/>
            <person name="Walker B."/>
            <person name="Young S.K."/>
            <person name="Zeng Q."/>
            <person name="Gargeya S."/>
            <person name="Fitzgerald M."/>
            <person name="Haas B."/>
            <person name="Abouelleil A."/>
            <person name="Alvarado L."/>
            <person name="Arachchi H.M."/>
            <person name="Berlin A.M."/>
            <person name="Chapman S.B."/>
            <person name="Dewar J."/>
            <person name="Goldberg J."/>
            <person name="Griggs A."/>
            <person name="Gujja S."/>
            <person name="Hansen M."/>
            <person name="Howarth C."/>
            <person name="Imamovic A."/>
            <person name="Larimer J."/>
            <person name="McCowan C."/>
            <person name="Murphy C."/>
            <person name="Neiman D."/>
            <person name="Pearson M."/>
            <person name="Priest M."/>
            <person name="Roberts A."/>
            <person name="Saif S."/>
            <person name="Shea T."/>
            <person name="Sisk P."/>
            <person name="Sykes S."/>
            <person name="Wortman J."/>
            <person name="Nusbaum C."/>
            <person name="Birren B."/>
        </authorList>
    </citation>
    <scope>NUCLEOTIDE SEQUENCE [LARGE SCALE GENOMIC DNA]</scope>
    <source>
        <strain evidence="3 4">San Antonio 1</strain>
    </source>
</reference>
<dbReference type="Proteomes" id="UP000030640">
    <property type="component" value="Unassembled WGS sequence"/>
</dbReference>
<keyword evidence="4" id="KW-1185">Reference proteome</keyword>
<protein>
    <recommendedName>
        <fullName evidence="2">Plasmodium RESA N-terminal domain-containing protein</fullName>
    </recommendedName>
</protein>
<dbReference type="GeneID" id="20039762"/>
<dbReference type="NCBIfam" id="TIGR01639">
    <property type="entry name" value="P_fal_TIGR01639"/>
    <property type="match status" value="1"/>
</dbReference>
<dbReference type="Gene3D" id="6.10.280.180">
    <property type="entry name" value="Plasmodium RESA, N-terminal helical domain"/>
    <property type="match status" value="1"/>
</dbReference>
<evidence type="ECO:0000313" key="4">
    <source>
        <dbReference type="Proteomes" id="UP000030640"/>
    </source>
</evidence>
<sequence length="386" mass="44172">MSYSSCKSLLDPPKIYQGQGMHGRKFSDDEIESYVDRGEDRRRNIRRGGGESSRACKNFLSKILTVSLLSDSLSCIACKSTMKNPGIPRHQIHAYWDYWEENARGSSYLHMGDHLNSVKKGSRTGAFWGDSYIDVRSNVSSNMSSNVSSNMSSNVSSNMSSNVSSNVSSNQSIYLGSETSSSSGSSCDDNLSDRSSVDIEIGEEVFQDSVLTGSSYDKIKLLKYDKIIEDDEVPLDCEASDFTADMTGEDIIESINNLDDPVPFRDMFILYNSFHQNERKKFERMQNSLKEKFEKVARKQLLEEGYKKEVWTSVSLYLIQELLKKDFVDFKSLYQLMNMEECTLDEYLHFLRTKKSSWKSFLRYMEAIGSYLIYYYVTRAPCMKKD</sequence>
<evidence type="ECO:0000256" key="1">
    <source>
        <dbReference type="SAM" id="MobiDB-lite"/>
    </source>
</evidence>
<dbReference type="InterPro" id="IPR044885">
    <property type="entry name" value="PRESA_N_sf"/>
</dbReference>
<evidence type="ECO:0000259" key="2">
    <source>
        <dbReference type="Pfam" id="PF09687"/>
    </source>
</evidence>
<dbReference type="EMBL" id="KI965483">
    <property type="protein sequence ID" value="EUD65088.1"/>
    <property type="molecule type" value="Genomic_DNA"/>
</dbReference>
<name>W7A1A1_9APIC</name>
<dbReference type="PANTHER" id="PTHR36193:SF23">
    <property type="entry name" value="PHISTB DOMAIN-CONTAINING RESA-LIKE PROTEIN 1"/>
    <property type="match status" value="1"/>
</dbReference>
<accession>W7A1A1</accession>
<dbReference type="OrthoDB" id="387576at2759"/>
<organism evidence="3 4">
    <name type="scientific">Plasmodium inui San Antonio 1</name>
    <dbReference type="NCBI Taxonomy" id="1237626"/>
    <lineage>
        <taxon>Eukaryota</taxon>
        <taxon>Sar</taxon>
        <taxon>Alveolata</taxon>
        <taxon>Apicomplexa</taxon>
        <taxon>Aconoidasida</taxon>
        <taxon>Haemosporida</taxon>
        <taxon>Plasmodiidae</taxon>
        <taxon>Plasmodium</taxon>
        <taxon>Plasmodium (Plasmodium)</taxon>
    </lineage>
</organism>
<dbReference type="Pfam" id="PF09687">
    <property type="entry name" value="PRESAN"/>
    <property type="match status" value="1"/>
</dbReference>
<dbReference type="VEuPathDB" id="PlasmoDB:C922_04488"/>
<proteinExistence type="predicted"/>
<evidence type="ECO:0000313" key="3">
    <source>
        <dbReference type="EMBL" id="EUD65088.1"/>
    </source>
</evidence>
<feature type="domain" description="Plasmodium RESA N-terminal" evidence="2">
    <location>
        <begin position="246"/>
        <end position="366"/>
    </location>
</feature>
<dbReference type="AlphaFoldDB" id="W7A1A1"/>
<gene>
    <name evidence="3" type="ORF">C922_04488</name>
</gene>
<dbReference type="PANTHER" id="PTHR36193">
    <property type="entry name" value="PHISTB DOMAIN-CONTAINING RESA-LIKE PROTEIN 1"/>
    <property type="match status" value="1"/>
</dbReference>
<feature type="region of interest" description="Disordered" evidence="1">
    <location>
        <begin position="143"/>
        <end position="164"/>
    </location>
</feature>
<dbReference type="RefSeq" id="XP_008818293.1">
    <property type="nucleotide sequence ID" value="XM_008820071.1"/>
</dbReference>
<dbReference type="InterPro" id="IPR019111">
    <property type="entry name" value="PRESA_N"/>
</dbReference>